<dbReference type="PRINTS" id="PR00344">
    <property type="entry name" value="BCTRLSENSOR"/>
</dbReference>
<dbReference type="Gene3D" id="3.30.565.10">
    <property type="entry name" value="Histidine kinase-like ATPase, C-terminal domain"/>
    <property type="match status" value="1"/>
</dbReference>
<evidence type="ECO:0000256" key="2">
    <source>
        <dbReference type="ARBA" id="ARBA00012438"/>
    </source>
</evidence>
<dbReference type="SMART" id="SM00388">
    <property type="entry name" value="HisKA"/>
    <property type="match status" value="1"/>
</dbReference>
<dbReference type="RefSeq" id="WP_003614552.1">
    <property type="nucleotide sequence ID" value="NZ_ADVE02000001.1"/>
</dbReference>
<accession>A0A2D2D698</accession>
<evidence type="ECO:0000313" key="8">
    <source>
        <dbReference type="EMBL" id="ATQ70537.1"/>
    </source>
</evidence>
<feature type="transmembrane region" description="Helical" evidence="5">
    <location>
        <begin position="65"/>
        <end position="85"/>
    </location>
</feature>
<dbReference type="PROSITE" id="PS50109">
    <property type="entry name" value="HIS_KIN"/>
    <property type="match status" value="1"/>
</dbReference>
<organism evidence="8 9">
    <name type="scientific">Methylosinus trichosporium (strain ATCC 35070 / NCIMB 11131 / UNIQEM 75 / OB3b)</name>
    <dbReference type="NCBI Taxonomy" id="595536"/>
    <lineage>
        <taxon>Bacteria</taxon>
        <taxon>Pseudomonadati</taxon>
        <taxon>Pseudomonadota</taxon>
        <taxon>Alphaproteobacteria</taxon>
        <taxon>Hyphomicrobiales</taxon>
        <taxon>Methylocystaceae</taxon>
        <taxon>Methylosinus</taxon>
    </lineage>
</organism>
<dbReference type="InterPro" id="IPR003594">
    <property type="entry name" value="HATPase_dom"/>
</dbReference>
<keyword evidence="5" id="KW-0472">Membrane</keyword>
<evidence type="ECO:0000256" key="1">
    <source>
        <dbReference type="ARBA" id="ARBA00000085"/>
    </source>
</evidence>
<dbReference type="InterPro" id="IPR001789">
    <property type="entry name" value="Sig_transdc_resp-reg_receiver"/>
</dbReference>
<evidence type="ECO:0000256" key="5">
    <source>
        <dbReference type="SAM" id="Phobius"/>
    </source>
</evidence>
<dbReference type="Proteomes" id="UP000230709">
    <property type="component" value="Chromosome"/>
</dbReference>
<evidence type="ECO:0000256" key="4">
    <source>
        <dbReference type="PROSITE-ProRule" id="PRU00169"/>
    </source>
</evidence>
<dbReference type="AlphaFoldDB" id="A0A2D2D698"/>
<keyword evidence="5" id="KW-1133">Transmembrane helix</keyword>
<dbReference type="SMART" id="SM00448">
    <property type="entry name" value="REC"/>
    <property type="match status" value="1"/>
</dbReference>
<dbReference type="InterPro" id="IPR004358">
    <property type="entry name" value="Sig_transdc_His_kin-like_C"/>
</dbReference>
<dbReference type="Gene3D" id="3.40.50.2300">
    <property type="match status" value="1"/>
</dbReference>
<evidence type="ECO:0000259" key="6">
    <source>
        <dbReference type="PROSITE" id="PS50109"/>
    </source>
</evidence>
<dbReference type="InterPro" id="IPR036097">
    <property type="entry name" value="HisK_dim/P_sf"/>
</dbReference>
<proteinExistence type="predicted"/>
<protein>
    <recommendedName>
        <fullName evidence="2">histidine kinase</fullName>
        <ecNumber evidence="2">2.7.13.3</ecNumber>
    </recommendedName>
</protein>
<keyword evidence="3 4" id="KW-0597">Phosphoprotein</keyword>
<keyword evidence="8" id="KW-0418">Kinase</keyword>
<feature type="domain" description="Response regulatory" evidence="7">
    <location>
        <begin position="405"/>
        <end position="519"/>
    </location>
</feature>
<dbReference type="Pfam" id="PF00072">
    <property type="entry name" value="Response_reg"/>
    <property type="match status" value="1"/>
</dbReference>
<dbReference type="SUPFAM" id="SSF47384">
    <property type="entry name" value="Homodimeric domain of signal transducing histidine kinase"/>
    <property type="match status" value="1"/>
</dbReference>
<dbReference type="Pfam" id="PF02518">
    <property type="entry name" value="HATPase_c"/>
    <property type="match status" value="1"/>
</dbReference>
<dbReference type="EC" id="2.7.13.3" evidence="2"/>
<evidence type="ECO:0000259" key="7">
    <source>
        <dbReference type="PROSITE" id="PS50110"/>
    </source>
</evidence>
<keyword evidence="9" id="KW-1185">Reference proteome</keyword>
<feature type="domain" description="Histidine kinase" evidence="6">
    <location>
        <begin position="158"/>
        <end position="381"/>
    </location>
</feature>
<dbReference type="CDD" id="cd00082">
    <property type="entry name" value="HisKA"/>
    <property type="match status" value="1"/>
</dbReference>
<dbReference type="EMBL" id="CP023737">
    <property type="protein sequence ID" value="ATQ70537.1"/>
    <property type="molecule type" value="Genomic_DNA"/>
</dbReference>
<feature type="modified residue" description="4-aspartylphosphate" evidence="4">
    <location>
        <position position="455"/>
    </location>
</feature>
<evidence type="ECO:0000256" key="3">
    <source>
        <dbReference type="ARBA" id="ARBA00022553"/>
    </source>
</evidence>
<dbReference type="KEGG" id="mtw:CQW49_21230"/>
<dbReference type="PANTHER" id="PTHR43065:SF42">
    <property type="entry name" value="TWO-COMPONENT SENSOR PPRA"/>
    <property type="match status" value="1"/>
</dbReference>
<reference evidence="9" key="1">
    <citation type="submission" date="2017-10" db="EMBL/GenBank/DDBJ databases">
        <title>Completed PacBio SMRT sequence of Methylosinus trichosporium OB3b reveals presence of a third large plasmid.</title>
        <authorList>
            <person name="Charles T.C."/>
            <person name="Lynch M.D.J."/>
            <person name="Heil J.R."/>
            <person name="Cheng J."/>
        </authorList>
    </citation>
    <scope>NUCLEOTIDE SEQUENCE [LARGE SCALE GENOMIC DNA]</scope>
    <source>
        <strain evidence="9">OB3b</strain>
    </source>
</reference>
<dbReference type="InterPro" id="IPR011006">
    <property type="entry name" value="CheY-like_superfamily"/>
</dbReference>
<dbReference type="InterPro" id="IPR058544">
    <property type="entry name" value="ETR1_N"/>
</dbReference>
<dbReference type="InterPro" id="IPR005467">
    <property type="entry name" value="His_kinase_dom"/>
</dbReference>
<dbReference type="SUPFAM" id="SSF55874">
    <property type="entry name" value="ATPase domain of HSP90 chaperone/DNA topoisomerase II/histidine kinase"/>
    <property type="match status" value="1"/>
</dbReference>
<dbReference type="InterPro" id="IPR036890">
    <property type="entry name" value="HATPase_C_sf"/>
</dbReference>
<dbReference type="SMART" id="SM00387">
    <property type="entry name" value="HATPase_c"/>
    <property type="match status" value="1"/>
</dbReference>
<dbReference type="PANTHER" id="PTHR43065">
    <property type="entry name" value="SENSOR HISTIDINE KINASE"/>
    <property type="match status" value="1"/>
</dbReference>
<dbReference type="STRING" id="595536.GCA_000178815_00948"/>
<keyword evidence="8" id="KW-0808">Transferase</keyword>
<name>A0A2D2D698_METT3</name>
<dbReference type="InterPro" id="IPR003661">
    <property type="entry name" value="HisK_dim/P_dom"/>
</dbReference>
<feature type="transmembrane region" description="Helical" evidence="5">
    <location>
        <begin position="29"/>
        <end position="53"/>
    </location>
</feature>
<dbReference type="SUPFAM" id="SSF52172">
    <property type="entry name" value="CheY-like"/>
    <property type="match status" value="1"/>
</dbReference>
<comment type="catalytic activity">
    <reaction evidence="1">
        <text>ATP + protein L-histidine = ADP + protein N-phospho-L-histidine.</text>
        <dbReference type="EC" id="2.7.13.3"/>
    </reaction>
</comment>
<sequence length="526" mass="56528">MFAKLSEWLFGGSDLAPHGYCLLWEPGLVWLYAISDTVIGLAYFSIPLALVVIGRRRGDLVFRPMLWLFAAFILACGATHLLDVVTLWTPLYGLLGGVKALTAIASAATGFALWRMLPSFLALPSARQLREANAALLESEERLAHAQKMEAIGRLTGGIAHDFNNVLQVISGSVGVIERQVARGRGNEIAPSIAAIRKASGTASRLINRMLAFARRQTLEPRLIDPNRLILGLEEMLCRTLGSDVRLDLQPGEGCWNVVCDPSQLESALLNLAVNARDAMPKGGSLRIATANRRGVTDLADPGRRPADYVEIEVTDTGFGMEPEVLRRAFEPFFTTKPTGKGTGLGLSQIYGFARQSGGFVRIDSRPGEWTSVRLYLPGEERPLLASEEEPVPAAVDSTCGNGGKALLVEDQIEVRMLVAAALEGVGCTVVQAEDSSEALAILQSDAPLDLLVTDVGLPGISGRQLAEAAQASRRGMPILLITGYAGRSLDGLRAEPNVEILLKPFTLDELEQKVEAMLGRAARAG</sequence>
<gene>
    <name evidence="8" type="ORF">CQW49_21230</name>
</gene>
<dbReference type="Pfam" id="PF25487">
    <property type="entry name" value="ETR1_N"/>
    <property type="match status" value="1"/>
</dbReference>
<dbReference type="PROSITE" id="PS50110">
    <property type="entry name" value="RESPONSE_REGULATORY"/>
    <property type="match status" value="1"/>
</dbReference>
<evidence type="ECO:0000313" key="9">
    <source>
        <dbReference type="Proteomes" id="UP000230709"/>
    </source>
</evidence>
<dbReference type="Gene3D" id="1.10.287.130">
    <property type="match status" value="1"/>
</dbReference>
<dbReference type="GO" id="GO:0000155">
    <property type="term" value="F:phosphorelay sensor kinase activity"/>
    <property type="evidence" value="ECO:0007669"/>
    <property type="project" value="InterPro"/>
</dbReference>
<keyword evidence="5" id="KW-0812">Transmembrane</keyword>